<protein>
    <recommendedName>
        <fullName evidence="1">DUF8112 domain-containing protein</fullName>
    </recommendedName>
</protein>
<evidence type="ECO:0000313" key="3">
    <source>
        <dbReference type="Proteomes" id="UP001320972"/>
    </source>
</evidence>
<accession>A0ABT2QKD2</accession>
<proteinExistence type="predicted"/>
<feature type="domain" description="DUF8112" evidence="1">
    <location>
        <begin position="25"/>
        <end position="128"/>
    </location>
</feature>
<dbReference type="Pfam" id="PF26417">
    <property type="entry name" value="DUF8112"/>
    <property type="match status" value="1"/>
</dbReference>
<dbReference type="RefSeq" id="WP_338009126.1">
    <property type="nucleotide sequence ID" value="NZ_JAOPKB010000018.1"/>
</dbReference>
<evidence type="ECO:0000313" key="2">
    <source>
        <dbReference type="EMBL" id="MCU4975388.1"/>
    </source>
</evidence>
<organism evidence="2 3">
    <name type="scientific">Natronoglomus mannanivorans</name>
    <dbReference type="NCBI Taxonomy" id="2979990"/>
    <lineage>
        <taxon>Archaea</taxon>
        <taxon>Methanobacteriati</taxon>
        <taxon>Methanobacteriota</taxon>
        <taxon>Stenosarchaea group</taxon>
        <taxon>Halobacteria</taxon>
        <taxon>Halobacteriales</taxon>
        <taxon>Natrialbaceae</taxon>
        <taxon>Natronoglomus</taxon>
    </lineage>
</organism>
<keyword evidence="3" id="KW-1185">Reference proteome</keyword>
<dbReference type="InterPro" id="IPR058425">
    <property type="entry name" value="DUF8112"/>
</dbReference>
<reference evidence="2 3" key="1">
    <citation type="submission" date="2022-09" db="EMBL/GenBank/DDBJ databases">
        <title>Enrichment on poylsaccharides allowed isolation of novel metabolic and taxonomic groups of Haloarchaea.</title>
        <authorList>
            <person name="Sorokin D.Y."/>
            <person name="Elcheninov A.G."/>
            <person name="Khizhniak T.V."/>
            <person name="Kolganova T.V."/>
            <person name="Kublanov I.V."/>
        </authorList>
    </citation>
    <scope>NUCLEOTIDE SEQUENCE [LARGE SCALE GENOMIC DNA]</scope>
    <source>
        <strain evidence="2 3">AArc-m2/3/4</strain>
    </source>
</reference>
<sequence length="134" mass="14346">MATDDRCRPPVELAEPLEDEPVVLATPTQVLTGHQVGPRADAAICIGCGDPLHETDIVFAYAYRCAEAADWAVSRLYCFSCAPKTIKSPTLGTTEVVMGGRLGTIALPTLRTHRLCLTELKIRAVSPPTEGCPP</sequence>
<gene>
    <name evidence="2" type="ORF">OB955_22085</name>
</gene>
<comment type="caution">
    <text evidence="2">The sequence shown here is derived from an EMBL/GenBank/DDBJ whole genome shotgun (WGS) entry which is preliminary data.</text>
</comment>
<dbReference type="Proteomes" id="UP001320972">
    <property type="component" value="Unassembled WGS sequence"/>
</dbReference>
<dbReference type="EMBL" id="JAOPKB010000018">
    <property type="protein sequence ID" value="MCU4975388.1"/>
    <property type="molecule type" value="Genomic_DNA"/>
</dbReference>
<name>A0ABT2QKD2_9EURY</name>
<evidence type="ECO:0000259" key="1">
    <source>
        <dbReference type="Pfam" id="PF26417"/>
    </source>
</evidence>